<dbReference type="PROSITE" id="PS50102">
    <property type="entry name" value="RRM"/>
    <property type="match status" value="1"/>
</dbReference>
<dbReference type="Pfam" id="PF00160">
    <property type="entry name" value="Pro_isomerase"/>
    <property type="match status" value="1"/>
</dbReference>
<feature type="domain" description="RRM" evidence="7">
    <location>
        <begin position="1203"/>
        <end position="1281"/>
    </location>
</feature>
<comment type="caution">
    <text evidence="8">The sequence shown here is derived from an EMBL/GenBank/DDBJ whole genome shotgun (WGS) entry which is preliminary data.</text>
</comment>
<dbReference type="Pfam" id="PF04821">
    <property type="entry name" value="TIMELESS"/>
    <property type="match status" value="1"/>
</dbReference>
<dbReference type="InterPro" id="IPR035979">
    <property type="entry name" value="RBD_domain_sf"/>
</dbReference>
<dbReference type="GO" id="GO:0003723">
    <property type="term" value="F:RNA binding"/>
    <property type="evidence" value="ECO:0007669"/>
    <property type="project" value="UniProtKB-UniRule"/>
</dbReference>
<evidence type="ECO:0000259" key="7">
    <source>
        <dbReference type="PROSITE" id="PS50102"/>
    </source>
</evidence>
<feature type="domain" description="PPIase cyclophilin-type" evidence="6">
    <location>
        <begin position="967"/>
        <end position="1123"/>
    </location>
</feature>
<keyword evidence="2" id="KW-0539">Nucleus</keyword>
<dbReference type="Gene3D" id="2.40.100.10">
    <property type="entry name" value="Cyclophilin-like"/>
    <property type="match status" value="1"/>
</dbReference>
<dbReference type="GO" id="GO:0031298">
    <property type="term" value="C:replication fork protection complex"/>
    <property type="evidence" value="ECO:0007669"/>
    <property type="project" value="TreeGrafter"/>
</dbReference>
<dbReference type="InterPro" id="IPR006906">
    <property type="entry name" value="Timeless_N"/>
</dbReference>
<evidence type="ECO:0000313" key="8">
    <source>
        <dbReference type="EMBL" id="KAK0419421.1"/>
    </source>
</evidence>
<dbReference type="InterPro" id="IPR035538">
    <property type="entry name" value="Cyclophilin_PPIL4"/>
</dbReference>
<evidence type="ECO:0000256" key="2">
    <source>
        <dbReference type="ARBA" id="ARBA00023242"/>
    </source>
</evidence>
<dbReference type="InterPro" id="IPR012677">
    <property type="entry name" value="Nucleotide-bd_a/b_plait_sf"/>
</dbReference>
<evidence type="ECO:0008006" key="10">
    <source>
        <dbReference type="Google" id="ProtNLM"/>
    </source>
</evidence>
<dbReference type="CDD" id="cd12235">
    <property type="entry name" value="RRM_PPIL4"/>
    <property type="match status" value="1"/>
</dbReference>
<keyword evidence="3" id="KW-0131">Cell cycle</keyword>
<reference evidence="8" key="1">
    <citation type="submission" date="2023-06" db="EMBL/GenBank/DDBJ databases">
        <title>Genomic analysis of the entomopathogenic nematode Steinernema hermaphroditum.</title>
        <authorList>
            <person name="Schwarz E.M."/>
            <person name="Heppert J.K."/>
            <person name="Baniya A."/>
            <person name="Schwartz H.T."/>
            <person name="Tan C.-H."/>
            <person name="Antoshechkin I."/>
            <person name="Sternberg P.W."/>
            <person name="Goodrich-Blair H."/>
            <person name="Dillman A.R."/>
        </authorList>
    </citation>
    <scope>NUCLEOTIDE SEQUENCE</scope>
    <source>
        <strain evidence="8">PS9179</strain>
        <tissue evidence="8">Whole animal</tissue>
    </source>
</reference>
<dbReference type="PANTHER" id="PTHR22940:SF4">
    <property type="entry name" value="PROTEIN TIMELESS HOMOLOG"/>
    <property type="match status" value="1"/>
</dbReference>
<evidence type="ECO:0000313" key="9">
    <source>
        <dbReference type="Proteomes" id="UP001175271"/>
    </source>
</evidence>
<dbReference type="SUPFAM" id="SSF50891">
    <property type="entry name" value="Cyclophilin-like"/>
    <property type="match status" value="1"/>
</dbReference>
<feature type="region of interest" description="Disordered" evidence="5">
    <location>
        <begin position="1289"/>
        <end position="1331"/>
    </location>
</feature>
<dbReference type="GO" id="GO:0006281">
    <property type="term" value="P:DNA repair"/>
    <property type="evidence" value="ECO:0007669"/>
    <property type="project" value="TreeGrafter"/>
</dbReference>
<evidence type="ECO:0000256" key="3">
    <source>
        <dbReference type="ARBA" id="ARBA00023306"/>
    </source>
</evidence>
<dbReference type="SUPFAM" id="SSF54928">
    <property type="entry name" value="RNA-binding domain, RBD"/>
    <property type="match status" value="1"/>
</dbReference>
<keyword evidence="4" id="KW-0694">RNA-binding</keyword>
<feature type="compositionally biased region" description="Basic residues" evidence="5">
    <location>
        <begin position="885"/>
        <end position="896"/>
    </location>
</feature>
<dbReference type="InterPro" id="IPR002130">
    <property type="entry name" value="Cyclophilin-type_PPIase_dom"/>
</dbReference>
<dbReference type="GO" id="GO:0003677">
    <property type="term" value="F:DNA binding"/>
    <property type="evidence" value="ECO:0007669"/>
    <property type="project" value="TreeGrafter"/>
</dbReference>
<dbReference type="FunFam" id="2.40.100.10:FF:000079">
    <property type="entry name" value="Peptidyl-prolyl cis-trans isomerase"/>
    <property type="match status" value="1"/>
</dbReference>
<dbReference type="GO" id="GO:0043111">
    <property type="term" value="P:replication fork arrest"/>
    <property type="evidence" value="ECO:0007669"/>
    <property type="project" value="TreeGrafter"/>
</dbReference>
<dbReference type="PRINTS" id="PR00153">
    <property type="entry name" value="CSAPPISMRASE"/>
</dbReference>
<evidence type="ECO:0000256" key="4">
    <source>
        <dbReference type="PROSITE-ProRule" id="PRU00176"/>
    </source>
</evidence>
<dbReference type="Gene3D" id="3.30.70.330">
    <property type="match status" value="1"/>
</dbReference>
<sequence length="1383" mass="159647">MAAIVQSTIGALGFRDKKGTYHREPDCYESVRDLITFLRNDNQKDYRKICGDQNIIKTDLVPIMSASDTPENVFDVVLRLAINLCQPVSLVYRGEMPETKEEWKLYMDLNANLTRAKLAFASLEFMTVLCRRIERFFALSWEDRSEMKKMLIERIMLLLKYALAIDCVESDKQRTSEDMNTHDHVVVAFLDAGLGDALTEIGANKRERDFHLHVLEIFALLLKEHKPSDIYLAGTVQQKEINQQMLQKSVDQEREKVLARRRQMGSRHSAFVGSFTVKGLKAVNKENDTIVQRIMTDVNSVNHLTERKERKKADRKDCIIETKRATHLSNEEVRMKLKKFYEVFLPSAFSNLLKNAKEPAFGNKTLANRTADVHYFLAMQLGMEYVRLAKMSFSHVEDVVCKTTFHHVQTTVDDYMDQMNVNKAEAKMIGTKAQFAIAAFKELLMCLNHFIVSSEGETLEICKELANEILKLEEYRDTGYDILKRFAPKFMSKQVLRDMALFIHYYIRIMERSYKEGALRVVSKRQKVQRRRQKKKEAIRKENEYAVTVDNIPDSELQTIWDDDVTEELSELLNGYGEIDVDVVVIDSLLKVSAEQEMSFAMLLIQRQLHDMGPEDEFNELHELFFADLSEVSKEYNAEREKVYGSDEFLAGGGDHDDGLEDHDDGLELEEELDHYTTKEIDFKFDEYVLTFARPEALRWIAVLFADYERNPDDVNKSVLRLLHRIAFDFAQPSRLYHLSIFQTLLKLKKEFNGLHSSKIKAHKYYQIYEFGYHLLRKFFKCLNERGPKLIVELLFWKNSSETFDIENGYGAFEKDKIMKGILWPEELEEEVEKLHEEFMAFEDKPEGMDVADFIEHNLSQTRNRKQVLLKLKKLGLNMGDLRTKPKKTKQKKRKATSVEDQEDLRRRLDAIPDLPEDHEGRPHALSPELEMEFSEDEDDLPGNESGSDIEDIAPSAKRKRMSVLIETTVGDMVVDLFVKERPKCCTNFLKLCKIKYYNLNQFHSIERDYIAQTGDPTGTGRGGESVFGLLYGEQARYFEQETVPKFRHKRKGLVCMVNSGDGMLGSQFFITLADDNLDFLDDKHTIFGQVTEGIETIEELNSQICDDDHHPYKDIRISHTIVLDDPFDDPPRLPIPSRSPSPTLDIITGTGKIALDQKVNEDDGKTQEEIETEMEVKDMRSNAKLLTILGDLHHADEKPPDNVLFVCKLNPVTQDDDLEIIFSRFGPIESCEVIRDRRTGASLQYAFIEFKEPKDCESACLKMDNVLIDDRRIHVDFSQSVAKNLQWKRQVNSDAKKKTEKKTERKSEPKRDKDRDHGKHDSYRRGVKRRSRSRKGAEVLRVIAVGVVALRAIDAALDLRAIGVSGSIPSEPLPVVHYLFVL</sequence>
<evidence type="ECO:0000256" key="5">
    <source>
        <dbReference type="SAM" id="MobiDB-lite"/>
    </source>
</evidence>
<dbReference type="InterPro" id="IPR029000">
    <property type="entry name" value="Cyclophilin-like_dom_sf"/>
</dbReference>
<name>A0AA39I7T7_9BILA</name>
<dbReference type="EMBL" id="JAUCMV010000002">
    <property type="protein sequence ID" value="KAK0419421.1"/>
    <property type="molecule type" value="Genomic_DNA"/>
</dbReference>
<feature type="compositionally biased region" description="Basic and acidic residues" evidence="5">
    <location>
        <begin position="1295"/>
        <end position="1325"/>
    </location>
</feature>
<dbReference type="InterPro" id="IPR044998">
    <property type="entry name" value="Timeless"/>
</dbReference>
<feature type="region of interest" description="Disordered" evidence="5">
    <location>
        <begin position="932"/>
        <end position="951"/>
    </location>
</feature>
<dbReference type="PROSITE" id="PS50072">
    <property type="entry name" value="CSA_PPIASE_2"/>
    <property type="match status" value="1"/>
</dbReference>
<feature type="compositionally biased region" description="Basic and acidic residues" evidence="5">
    <location>
        <begin position="904"/>
        <end position="923"/>
    </location>
</feature>
<dbReference type="GO" id="GO:0003755">
    <property type="term" value="F:peptidyl-prolyl cis-trans isomerase activity"/>
    <property type="evidence" value="ECO:0007669"/>
    <property type="project" value="InterPro"/>
</dbReference>
<dbReference type="Pfam" id="PF00076">
    <property type="entry name" value="RRM_1"/>
    <property type="match status" value="1"/>
</dbReference>
<protein>
    <recommendedName>
        <fullName evidence="10">Peptidylprolyl isomerase</fullName>
    </recommendedName>
</protein>
<comment type="subcellular location">
    <subcellularLocation>
        <location evidence="1">Nucleus</location>
    </subcellularLocation>
</comment>
<dbReference type="CDD" id="cd01921">
    <property type="entry name" value="cyclophilin_RRM"/>
    <property type="match status" value="1"/>
</dbReference>
<dbReference type="Pfam" id="PF26019">
    <property type="entry name" value="HTH_TIMELESS"/>
    <property type="match status" value="1"/>
</dbReference>
<evidence type="ECO:0000259" key="6">
    <source>
        <dbReference type="PROSITE" id="PS50072"/>
    </source>
</evidence>
<gene>
    <name evidence="8" type="ORF">QR680_014135</name>
</gene>
<accession>A0AA39I7T7</accession>
<keyword evidence="9" id="KW-1185">Reference proteome</keyword>
<dbReference type="PANTHER" id="PTHR22940">
    <property type="entry name" value="TIMEOUT/TIMELESS-2"/>
    <property type="match status" value="1"/>
</dbReference>
<proteinExistence type="predicted"/>
<dbReference type="GO" id="GO:0000076">
    <property type="term" value="P:DNA replication checkpoint signaling"/>
    <property type="evidence" value="ECO:0007669"/>
    <property type="project" value="TreeGrafter"/>
</dbReference>
<dbReference type="Proteomes" id="UP001175271">
    <property type="component" value="Unassembled WGS sequence"/>
</dbReference>
<dbReference type="SMART" id="SM00360">
    <property type="entry name" value="RRM"/>
    <property type="match status" value="1"/>
</dbReference>
<evidence type="ECO:0000256" key="1">
    <source>
        <dbReference type="ARBA" id="ARBA00004123"/>
    </source>
</evidence>
<feature type="region of interest" description="Disordered" evidence="5">
    <location>
        <begin position="881"/>
        <end position="924"/>
    </location>
</feature>
<dbReference type="InterPro" id="IPR000504">
    <property type="entry name" value="RRM_dom"/>
</dbReference>
<organism evidence="8 9">
    <name type="scientific">Steinernema hermaphroditum</name>
    <dbReference type="NCBI Taxonomy" id="289476"/>
    <lineage>
        <taxon>Eukaryota</taxon>
        <taxon>Metazoa</taxon>
        <taxon>Ecdysozoa</taxon>
        <taxon>Nematoda</taxon>
        <taxon>Chromadorea</taxon>
        <taxon>Rhabditida</taxon>
        <taxon>Tylenchina</taxon>
        <taxon>Panagrolaimomorpha</taxon>
        <taxon>Strongyloidoidea</taxon>
        <taxon>Steinernematidae</taxon>
        <taxon>Steinernema</taxon>
    </lineage>
</organism>